<dbReference type="GO" id="GO:0140359">
    <property type="term" value="F:ABC-type transporter activity"/>
    <property type="evidence" value="ECO:0007669"/>
    <property type="project" value="InterPro"/>
</dbReference>
<dbReference type="Gene3D" id="1.20.1560.10">
    <property type="entry name" value="ABC transporter type 1, transmembrane domain"/>
    <property type="match status" value="1"/>
</dbReference>
<dbReference type="PROSITE" id="PS50929">
    <property type="entry name" value="ABC_TM1F"/>
    <property type="match status" value="1"/>
</dbReference>
<feature type="transmembrane region" description="Helical" evidence="5">
    <location>
        <begin position="88"/>
        <end position="105"/>
    </location>
</feature>
<dbReference type="PANTHER" id="PTHR24221">
    <property type="entry name" value="ATP-BINDING CASSETTE SUB-FAMILY B"/>
    <property type="match status" value="1"/>
</dbReference>
<dbReference type="GO" id="GO:0005524">
    <property type="term" value="F:ATP binding"/>
    <property type="evidence" value="ECO:0007669"/>
    <property type="project" value="InterPro"/>
</dbReference>
<organism evidence="7 8">
    <name type="scientific">Acrobeloides nanus</name>
    <dbReference type="NCBI Taxonomy" id="290746"/>
    <lineage>
        <taxon>Eukaryota</taxon>
        <taxon>Metazoa</taxon>
        <taxon>Ecdysozoa</taxon>
        <taxon>Nematoda</taxon>
        <taxon>Chromadorea</taxon>
        <taxon>Rhabditida</taxon>
        <taxon>Tylenchina</taxon>
        <taxon>Cephalobomorpha</taxon>
        <taxon>Cephaloboidea</taxon>
        <taxon>Cephalobidae</taxon>
        <taxon>Acrobeloides</taxon>
    </lineage>
</organism>
<keyword evidence="3 5" id="KW-1133">Transmembrane helix</keyword>
<evidence type="ECO:0000313" key="7">
    <source>
        <dbReference type="Proteomes" id="UP000887540"/>
    </source>
</evidence>
<evidence type="ECO:0000256" key="4">
    <source>
        <dbReference type="ARBA" id="ARBA00023136"/>
    </source>
</evidence>
<evidence type="ECO:0000313" key="8">
    <source>
        <dbReference type="WBParaSite" id="ACRNAN_scaffold1948.g28925.t1"/>
    </source>
</evidence>
<dbReference type="PANTHER" id="PTHR24221:SF634">
    <property type="entry name" value="MULTIDRUG RESISTANCE PROTEIN PGP-1"/>
    <property type="match status" value="1"/>
</dbReference>
<dbReference type="SUPFAM" id="SSF90123">
    <property type="entry name" value="ABC transporter transmembrane region"/>
    <property type="match status" value="1"/>
</dbReference>
<reference evidence="8" key="1">
    <citation type="submission" date="2022-11" db="UniProtKB">
        <authorList>
            <consortium name="WormBaseParasite"/>
        </authorList>
    </citation>
    <scope>IDENTIFICATION</scope>
</reference>
<keyword evidence="4 5" id="KW-0472">Membrane</keyword>
<evidence type="ECO:0000259" key="6">
    <source>
        <dbReference type="PROSITE" id="PS50929"/>
    </source>
</evidence>
<accession>A0A914D7T1</accession>
<comment type="subcellular location">
    <subcellularLocation>
        <location evidence="1">Membrane</location>
        <topology evidence="1">Multi-pass membrane protein</topology>
    </subcellularLocation>
</comment>
<dbReference type="InterPro" id="IPR036640">
    <property type="entry name" value="ABC1_TM_sf"/>
</dbReference>
<proteinExistence type="predicted"/>
<evidence type="ECO:0000256" key="1">
    <source>
        <dbReference type="ARBA" id="ARBA00004141"/>
    </source>
</evidence>
<feature type="transmembrane region" description="Helical" evidence="5">
    <location>
        <begin position="207"/>
        <end position="226"/>
    </location>
</feature>
<evidence type="ECO:0000256" key="5">
    <source>
        <dbReference type="SAM" id="Phobius"/>
    </source>
</evidence>
<feature type="domain" description="ABC transmembrane type-1" evidence="6">
    <location>
        <begin position="1"/>
        <end position="211"/>
    </location>
</feature>
<keyword evidence="2 5" id="KW-0812">Transmembrane</keyword>
<dbReference type="AlphaFoldDB" id="A0A914D7T1"/>
<keyword evidence="7" id="KW-1185">Reference proteome</keyword>
<dbReference type="InterPro" id="IPR039421">
    <property type="entry name" value="Type_1_exporter"/>
</dbReference>
<feature type="transmembrane region" description="Helical" evidence="5">
    <location>
        <begin position="165"/>
        <end position="187"/>
    </location>
</feature>
<sequence length="232" mass="26274">MGQGALFGLASENLSNRLRLLLFKNLLRMDLSYFDMPENNTGKIATRFATDVSNFKSALDYRLGSVFASFSSASLGLIFAFYFGWQLAIVLSIIFPLTALGQYFMNKYFHNRSIKDMKDIENVGKCVIEAIGNIRTVQALTLEKIFYKMFCKSFKQPHQAAFRKALLQALSYGFSCSIIFFLYAFAFRYSIFLVFTNILEPINVMRVLNAISWTVGAGLASKAFYIKGCLKL</sequence>
<dbReference type="Pfam" id="PF00664">
    <property type="entry name" value="ABC_membrane"/>
    <property type="match status" value="1"/>
</dbReference>
<dbReference type="GO" id="GO:0016020">
    <property type="term" value="C:membrane"/>
    <property type="evidence" value="ECO:0007669"/>
    <property type="project" value="UniProtKB-SubCell"/>
</dbReference>
<name>A0A914D7T1_9BILA</name>
<evidence type="ECO:0000256" key="3">
    <source>
        <dbReference type="ARBA" id="ARBA00022989"/>
    </source>
</evidence>
<dbReference type="InterPro" id="IPR011527">
    <property type="entry name" value="ABC1_TM_dom"/>
</dbReference>
<protein>
    <submittedName>
        <fullName evidence="8">ABC transmembrane type-1 domain-containing protein</fullName>
    </submittedName>
</protein>
<evidence type="ECO:0000256" key="2">
    <source>
        <dbReference type="ARBA" id="ARBA00022692"/>
    </source>
</evidence>
<dbReference type="Proteomes" id="UP000887540">
    <property type="component" value="Unplaced"/>
</dbReference>
<dbReference type="WBParaSite" id="ACRNAN_scaffold1948.g28925.t1">
    <property type="protein sequence ID" value="ACRNAN_scaffold1948.g28925.t1"/>
    <property type="gene ID" value="ACRNAN_scaffold1948.g28925"/>
</dbReference>